<dbReference type="OrthoDB" id="10258585at2759"/>
<dbReference type="Pfam" id="PF00076">
    <property type="entry name" value="RRM_1"/>
    <property type="match status" value="1"/>
</dbReference>
<accession>A0A1Y3ARY8</accession>
<dbReference type="Gene3D" id="3.30.70.330">
    <property type="match status" value="1"/>
</dbReference>
<comment type="similarity">
    <text evidence="1">Belongs to the HTATSF1 family.</text>
</comment>
<evidence type="ECO:0000256" key="6">
    <source>
        <dbReference type="PROSITE-ProRule" id="PRU00176"/>
    </source>
</evidence>
<dbReference type="AlphaFoldDB" id="A0A1Y3ARY8"/>
<feature type="domain" description="RRM" evidence="8">
    <location>
        <begin position="113"/>
        <end position="201"/>
    </location>
</feature>
<name>A0A1Y3ARY8_EURMA</name>
<feature type="non-terminal residue" evidence="9">
    <location>
        <position position="209"/>
    </location>
</feature>
<dbReference type="InterPro" id="IPR012677">
    <property type="entry name" value="Nucleotide-bd_a/b_plait_sf"/>
</dbReference>
<feature type="non-terminal residue" evidence="9">
    <location>
        <position position="1"/>
    </location>
</feature>
<organism evidence="9 10">
    <name type="scientific">Euroglyphus maynei</name>
    <name type="common">Mayne's house dust mite</name>
    <dbReference type="NCBI Taxonomy" id="6958"/>
    <lineage>
        <taxon>Eukaryota</taxon>
        <taxon>Metazoa</taxon>
        <taxon>Ecdysozoa</taxon>
        <taxon>Arthropoda</taxon>
        <taxon>Chelicerata</taxon>
        <taxon>Arachnida</taxon>
        <taxon>Acari</taxon>
        <taxon>Acariformes</taxon>
        <taxon>Sarcoptiformes</taxon>
        <taxon>Astigmata</taxon>
        <taxon>Psoroptidia</taxon>
        <taxon>Analgoidea</taxon>
        <taxon>Pyroglyphidae</taxon>
        <taxon>Pyroglyphinae</taxon>
        <taxon>Euroglyphus</taxon>
    </lineage>
</organism>
<dbReference type="CDD" id="cd12281">
    <property type="entry name" value="RRM1_TatSF1_like"/>
    <property type="match status" value="1"/>
</dbReference>
<feature type="compositionally biased region" description="Basic and acidic residues" evidence="7">
    <location>
        <begin position="56"/>
        <end position="71"/>
    </location>
</feature>
<keyword evidence="4 6" id="KW-0694">RNA-binding</keyword>
<dbReference type="SUPFAM" id="SSF54928">
    <property type="entry name" value="RNA-binding domain, RBD"/>
    <property type="match status" value="1"/>
</dbReference>
<evidence type="ECO:0000313" key="10">
    <source>
        <dbReference type="Proteomes" id="UP000194236"/>
    </source>
</evidence>
<keyword evidence="3" id="KW-0677">Repeat</keyword>
<gene>
    <name evidence="9" type="ORF">BLA29_010516</name>
</gene>
<dbReference type="EMBL" id="MUJZ01065949">
    <property type="protein sequence ID" value="OTF70403.1"/>
    <property type="molecule type" value="Genomic_DNA"/>
</dbReference>
<dbReference type="PANTHER" id="PTHR15608:SF0">
    <property type="entry name" value="HIV TAT-SPECIFIC FACTOR 1"/>
    <property type="match status" value="1"/>
</dbReference>
<dbReference type="SMART" id="SM00360">
    <property type="entry name" value="RRM"/>
    <property type="match status" value="1"/>
</dbReference>
<comment type="caution">
    <text evidence="9">The sequence shown here is derived from an EMBL/GenBank/DDBJ whole genome shotgun (WGS) entry which is preliminary data.</text>
</comment>
<evidence type="ECO:0000256" key="3">
    <source>
        <dbReference type="ARBA" id="ARBA00022737"/>
    </source>
</evidence>
<dbReference type="PROSITE" id="PS50102">
    <property type="entry name" value="RRM"/>
    <property type="match status" value="1"/>
</dbReference>
<proteinExistence type="inferred from homology"/>
<dbReference type="InterPro" id="IPR034392">
    <property type="entry name" value="TatSF1-like_RRM1"/>
</dbReference>
<dbReference type="InterPro" id="IPR034393">
    <property type="entry name" value="TatSF1-like"/>
</dbReference>
<dbReference type="InterPro" id="IPR035979">
    <property type="entry name" value="RBD_domain_sf"/>
</dbReference>
<dbReference type="GO" id="GO:0005686">
    <property type="term" value="C:U2 snRNP"/>
    <property type="evidence" value="ECO:0007669"/>
    <property type="project" value="TreeGrafter"/>
</dbReference>
<evidence type="ECO:0000259" key="8">
    <source>
        <dbReference type="PROSITE" id="PS50102"/>
    </source>
</evidence>
<feature type="compositionally biased region" description="Polar residues" evidence="7">
    <location>
        <begin position="72"/>
        <end position="91"/>
    </location>
</feature>
<sequence>ENLNVFRDPSDGVEYEWDPLKKAWFPRINDDFIARYQASYGQFNDDDESNVQIEKESINDEKSTISERTEPDQTTVVNTEQSSSTVDQQESITKKRPRDEPPQWFEVDDEHNTNVYVSNLPLDITLDEFTALMKKCGLIMKDDRGQLKIKLYTDKQGKPKGDGRCCYIKVESVELALNILDGYQLRENNHNESIKVERAKFSLKGEYNP</sequence>
<evidence type="ECO:0000256" key="4">
    <source>
        <dbReference type="ARBA" id="ARBA00022884"/>
    </source>
</evidence>
<evidence type="ECO:0000256" key="7">
    <source>
        <dbReference type="SAM" id="MobiDB-lite"/>
    </source>
</evidence>
<keyword evidence="10" id="KW-1185">Reference proteome</keyword>
<keyword evidence="5" id="KW-0508">mRNA splicing</keyword>
<dbReference type="InterPro" id="IPR000504">
    <property type="entry name" value="RRM_dom"/>
</dbReference>
<keyword evidence="2" id="KW-0507">mRNA processing</keyword>
<dbReference type="FunFam" id="3.30.70.330:FF:000202">
    <property type="entry name" value="HIV Tat-specific factor 1"/>
    <property type="match status" value="1"/>
</dbReference>
<dbReference type="GO" id="GO:0000398">
    <property type="term" value="P:mRNA splicing, via spliceosome"/>
    <property type="evidence" value="ECO:0007669"/>
    <property type="project" value="InterPro"/>
</dbReference>
<evidence type="ECO:0000256" key="1">
    <source>
        <dbReference type="ARBA" id="ARBA00007747"/>
    </source>
</evidence>
<dbReference type="GO" id="GO:0003723">
    <property type="term" value="F:RNA binding"/>
    <property type="evidence" value="ECO:0007669"/>
    <property type="project" value="UniProtKB-UniRule"/>
</dbReference>
<dbReference type="Proteomes" id="UP000194236">
    <property type="component" value="Unassembled WGS sequence"/>
</dbReference>
<evidence type="ECO:0000256" key="2">
    <source>
        <dbReference type="ARBA" id="ARBA00022664"/>
    </source>
</evidence>
<feature type="region of interest" description="Disordered" evidence="7">
    <location>
        <begin position="56"/>
        <end position="106"/>
    </location>
</feature>
<evidence type="ECO:0000313" key="9">
    <source>
        <dbReference type="EMBL" id="OTF70403.1"/>
    </source>
</evidence>
<dbReference type="PANTHER" id="PTHR15608">
    <property type="entry name" value="SPLICING FACTOR U2AF-ASSOCIATED PROTEIN 2"/>
    <property type="match status" value="1"/>
</dbReference>
<dbReference type="GO" id="GO:0005684">
    <property type="term" value="C:U2-type spliceosomal complex"/>
    <property type="evidence" value="ECO:0007669"/>
    <property type="project" value="TreeGrafter"/>
</dbReference>
<protein>
    <submittedName>
        <fullName evidence="9">Barricade-like protein</fullName>
    </submittedName>
</protein>
<evidence type="ECO:0000256" key="5">
    <source>
        <dbReference type="ARBA" id="ARBA00023187"/>
    </source>
</evidence>
<reference evidence="9 10" key="1">
    <citation type="submission" date="2017-03" db="EMBL/GenBank/DDBJ databases">
        <title>Genome Survey of Euroglyphus maynei.</title>
        <authorList>
            <person name="Arlian L.G."/>
            <person name="Morgan M.S."/>
            <person name="Rider S.D."/>
        </authorList>
    </citation>
    <scope>NUCLEOTIDE SEQUENCE [LARGE SCALE GENOMIC DNA]</scope>
    <source>
        <strain evidence="9">Arlian Lab</strain>
        <tissue evidence="9">Whole body</tissue>
    </source>
</reference>